<evidence type="ECO:0000259" key="1">
    <source>
        <dbReference type="PROSITE" id="PS51819"/>
    </source>
</evidence>
<proteinExistence type="predicted"/>
<sequence>MEQRISVLTLGVRDLETARQFYEDLGWRPHQPGDGDVVFFQVGGFVVGLWGREQLAEDSCVEDTGGWGGVTLAHNVADPAAVDAVLARAEAAGARIGRRGAPTSWGGYGGVFVDPDGHPWEVAHNPGWVLTPDGATLLEPPPG</sequence>
<dbReference type="PANTHER" id="PTHR36503:SF1">
    <property type="entry name" value="BLR2520 PROTEIN"/>
    <property type="match status" value="1"/>
</dbReference>
<name>A0ABS4Z5C4_9ACTN</name>
<comment type="caution">
    <text evidence="2">The sequence shown here is derived from an EMBL/GenBank/DDBJ whole genome shotgun (WGS) entry which is preliminary data.</text>
</comment>
<protein>
    <submittedName>
        <fullName evidence="2">Catechol 2,3-dioxygenase-like lactoylglutathione lyase family enzyme</fullName>
    </submittedName>
</protein>
<dbReference type="SUPFAM" id="SSF54593">
    <property type="entry name" value="Glyoxalase/Bleomycin resistance protein/Dihydroxybiphenyl dioxygenase"/>
    <property type="match status" value="1"/>
</dbReference>
<dbReference type="EMBL" id="JAGIOB010000001">
    <property type="protein sequence ID" value="MBP2416194.1"/>
    <property type="molecule type" value="Genomic_DNA"/>
</dbReference>
<dbReference type="Proteomes" id="UP000758168">
    <property type="component" value="Unassembled WGS sequence"/>
</dbReference>
<dbReference type="RefSeq" id="WP_210053749.1">
    <property type="nucleotide sequence ID" value="NZ_JAGIOB010000001.1"/>
</dbReference>
<dbReference type="InterPro" id="IPR037523">
    <property type="entry name" value="VOC_core"/>
</dbReference>
<gene>
    <name evidence="2" type="ORF">JOF54_001116</name>
</gene>
<reference evidence="2 3" key="1">
    <citation type="submission" date="2021-03" db="EMBL/GenBank/DDBJ databases">
        <title>Sequencing the genomes of 1000 actinobacteria strains.</title>
        <authorList>
            <person name="Klenk H.-P."/>
        </authorList>
    </citation>
    <scope>NUCLEOTIDE SEQUENCE [LARGE SCALE GENOMIC DNA]</scope>
    <source>
        <strain evidence="2 3">DSM 12936</strain>
    </source>
</reference>
<evidence type="ECO:0000313" key="2">
    <source>
        <dbReference type="EMBL" id="MBP2416194.1"/>
    </source>
</evidence>
<evidence type="ECO:0000313" key="3">
    <source>
        <dbReference type="Proteomes" id="UP000758168"/>
    </source>
</evidence>
<feature type="domain" description="VOC" evidence="1">
    <location>
        <begin position="4"/>
        <end position="125"/>
    </location>
</feature>
<dbReference type="InterPro" id="IPR004360">
    <property type="entry name" value="Glyas_Fos-R_dOase_dom"/>
</dbReference>
<accession>A0ABS4Z5C4</accession>
<dbReference type="Gene3D" id="3.10.180.10">
    <property type="entry name" value="2,3-Dihydroxybiphenyl 1,2-Dioxygenase, domain 1"/>
    <property type="match status" value="1"/>
</dbReference>
<dbReference type="InterPro" id="IPR029068">
    <property type="entry name" value="Glyas_Bleomycin-R_OHBP_Dase"/>
</dbReference>
<dbReference type="PANTHER" id="PTHR36503">
    <property type="entry name" value="BLR2520 PROTEIN"/>
    <property type="match status" value="1"/>
</dbReference>
<organism evidence="2 3">
    <name type="scientific">Microlunatus capsulatus</name>
    <dbReference type="NCBI Taxonomy" id="99117"/>
    <lineage>
        <taxon>Bacteria</taxon>
        <taxon>Bacillati</taxon>
        <taxon>Actinomycetota</taxon>
        <taxon>Actinomycetes</taxon>
        <taxon>Propionibacteriales</taxon>
        <taxon>Propionibacteriaceae</taxon>
        <taxon>Microlunatus</taxon>
    </lineage>
</organism>
<dbReference type="CDD" id="cd07251">
    <property type="entry name" value="VOC_like"/>
    <property type="match status" value="1"/>
</dbReference>
<dbReference type="PROSITE" id="PS51819">
    <property type="entry name" value="VOC"/>
    <property type="match status" value="1"/>
</dbReference>
<dbReference type="Pfam" id="PF00903">
    <property type="entry name" value="Glyoxalase"/>
    <property type="match status" value="1"/>
</dbReference>
<keyword evidence="3" id="KW-1185">Reference proteome</keyword>